<dbReference type="SUPFAM" id="SSF53067">
    <property type="entry name" value="Actin-like ATPase domain"/>
    <property type="match status" value="1"/>
</dbReference>
<dbReference type="GO" id="GO:0017168">
    <property type="term" value="F:5-oxoprolinase (ATP-hydrolyzing) activity"/>
    <property type="evidence" value="ECO:0007669"/>
    <property type="project" value="TreeGrafter"/>
</dbReference>
<dbReference type="OrthoDB" id="9768323at2"/>
<organism evidence="4 5">
    <name type="scientific">Baekduia soli</name>
    <dbReference type="NCBI Taxonomy" id="496014"/>
    <lineage>
        <taxon>Bacteria</taxon>
        <taxon>Bacillati</taxon>
        <taxon>Actinomycetota</taxon>
        <taxon>Thermoleophilia</taxon>
        <taxon>Solirubrobacterales</taxon>
        <taxon>Baekduiaceae</taxon>
        <taxon>Baekduia</taxon>
    </lineage>
</organism>
<accession>A0A5B8U069</accession>
<dbReference type="Pfam" id="PF01968">
    <property type="entry name" value="Hydantoinase_A"/>
    <property type="match status" value="1"/>
</dbReference>
<dbReference type="Proteomes" id="UP000321805">
    <property type="component" value="Chromosome"/>
</dbReference>
<dbReference type="InterPro" id="IPR002821">
    <property type="entry name" value="Hydantoinase_A"/>
</dbReference>
<dbReference type="InterPro" id="IPR049517">
    <property type="entry name" value="ACX-like_C"/>
</dbReference>
<gene>
    <name evidence="4" type="ORF">FSW04_01390</name>
</gene>
<evidence type="ECO:0000313" key="5">
    <source>
        <dbReference type="Proteomes" id="UP000321805"/>
    </source>
</evidence>
<dbReference type="Pfam" id="PF19278">
    <property type="entry name" value="Hydant_A_C"/>
    <property type="match status" value="1"/>
</dbReference>
<sequence length="691" mass="73745">MSFRIAVDTGGTFTDVVVADDAGVLTVNKALTDQDRVFSGIREALEVTGSGYGTDAVGLLNETDLFIYATTRATNAVIEGRTARTAFLTTKGFPDTLVLREGGKFNAYDFATSFPEPYIPRRLTFEIDERVDSEGQVVTALDETQAREVLRRLGRLDVEAVAVCLLWSTSNAVHERRLGELMAEEIPEIPFTLSHELNPIVREYRRASSAALDASLKPLMQGHLNGLETDLRANGFRGELLAATSFGGVTHVEDMVKRPICSVRSGPAMAPVAGRTYGGAEGRIDNIIVCDTGGTSFDVSLVRDGQIKFTRETWLGKQFTGHLTGLSSVDARSIGAGGGSIAWVDPGGLLRVGPHSAGSRPGPACYGRGGKQPTVTDAALIAGYLNPDNFLGGRMHLDVEAARAALQPVAERLGQNVEDCVQAVLTIANEHMVQAIQEITVNEGVDPRESLVVAGGGAGGLNIVPIVAELGCREVLVPRTAGGLSACGAQYSDVVTEFSASLFTESSSFAFDGVNAVLAGLDRRIDGFVDGLRERGMTAFHREYFAEARYAYQVWELEVPLPSGRFDDVSDLDALVAGMHDAHERVFAVRDEHSAVEVLFWRARVTATLDRPVVEAAGAGAAEATDAARGSRRALFKDGALETAIFDGPSLQPGAVIRGPAVIEEPTTTIVVYPEATARVTATKNYLLEVS</sequence>
<evidence type="ECO:0000313" key="4">
    <source>
        <dbReference type="EMBL" id="QEC46362.1"/>
    </source>
</evidence>
<dbReference type="GO" id="GO:0006749">
    <property type="term" value="P:glutathione metabolic process"/>
    <property type="evidence" value="ECO:0007669"/>
    <property type="project" value="TreeGrafter"/>
</dbReference>
<reference evidence="4 5" key="1">
    <citation type="journal article" date="2018" name="J. Microbiol.">
        <title>Baekduia soli gen. nov., sp. nov., a novel bacterium isolated from the soil of Baekdu Mountain and proposal of a novel family name, Baekduiaceae fam. nov.</title>
        <authorList>
            <person name="An D.S."/>
            <person name="Siddiqi M.Z."/>
            <person name="Kim K.H."/>
            <person name="Yu H.S."/>
            <person name="Im W.T."/>
        </authorList>
    </citation>
    <scope>NUCLEOTIDE SEQUENCE [LARGE SCALE GENOMIC DNA]</scope>
    <source>
        <strain evidence="4 5">BR7-21</strain>
    </source>
</reference>
<dbReference type="RefSeq" id="WP_146915481.1">
    <property type="nucleotide sequence ID" value="NZ_CP042430.1"/>
</dbReference>
<name>A0A5B8U069_9ACTN</name>
<dbReference type="PANTHER" id="PTHR11365">
    <property type="entry name" value="5-OXOPROLINASE RELATED"/>
    <property type="match status" value="1"/>
</dbReference>
<evidence type="ECO:0000259" key="2">
    <source>
        <dbReference type="Pfam" id="PF05378"/>
    </source>
</evidence>
<dbReference type="KEGG" id="bsol:FSW04_01390"/>
<feature type="domain" description="Hydantoinase A/oxoprolinase" evidence="1">
    <location>
        <begin position="206"/>
        <end position="497"/>
    </location>
</feature>
<dbReference type="InterPro" id="IPR045079">
    <property type="entry name" value="Oxoprolinase-like"/>
</dbReference>
<evidence type="ECO:0000259" key="3">
    <source>
        <dbReference type="Pfam" id="PF19278"/>
    </source>
</evidence>
<dbReference type="PANTHER" id="PTHR11365:SF23">
    <property type="entry name" value="HYPOTHETICAL 5-OXOPROLINASE (EUROFUNG)-RELATED"/>
    <property type="match status" value="1"/>
</dbReference>
<dbReference type="AlphaFoldDB" id="A0A5B8U069"/>
<dbReference type="InterPro" id="IPR043129">
    <property type="entry name" value="ATPase_NBD"/>
</dbReference>
<dbReference type="Pfam" id="PF05378">
    <property type="entry name" value="Hydant_A_N"/>
    <property type="match status" value="1"/>
</dbReference>
<protein>
    <submittedName>
        <fullName evidence="4">Hydantoinase/oxoprolinase family protein</fullName>
    </submittedName>
</protein>
<dbReference type="GO" id="GO:0005829">
    <property type="term" value="C:cytosol"/>
    <property type="evidence" value="ECO:0007669"/>
    <property type="project" value="TreeGrafter"/>
</dbReference>
<feature type="domain" description="Acetophenone carboxylase-like C-terminal" evidence="3">
    <location>
        <begin position="543"/>
        <end position="680"/>
    </location>
</feature>
<dbReference type="EMBL" id="CP042430">
    <property type="protein sequence ID" value="QEC46362.1"/>
    <property type="molecule type" value="Genomic_DNA"/>
</dbReference>
<evidence type="ECO:0000259" key="1">
    <source>
        <dbReference type="Pfam" id="PF01968"/>
    </source>
</evidence>
<keyword evidence="5" id="KW-1185">Reference proteome</keyword>
<dbReference type="InterPro" id="IPR008040">
    <property type="entry name" value="Hydant_A_N"/>
</dbReference>
<proteinExistence type="predicted"/>
<feature type="domain" description="Hydantoinase/oxoprolinase N-terminal" evidence="2">
    <location>
        <begin position="4"/>
        <end position="185"/>
    </location>
</feature>